<accession>A0AAF0QXF2</accession>
<organism evidence="1 2">
    <name type="scientific">Solanum verrucosum</name>
    <dbReference type="NCBI Taxonomy" id="315347"/>
    <lineage>
        <taxon>Eukaryota</taxon>
        <taxon>Viridiplantae</taxon>
        <taxon>Streptophyta</taxon>
        <taxon>Embryophyta</taxon>
        <taxon>Tracheophyta</taxon>
        <taxon>Spermatophyta</taxon>
        <taxon>Magnoliopsida</taxon>
        <taxon>eudicotyledons</taxon>
        <taxon>Gunneridae</taxon>
        <taxon>Pentapetalae</taxon>
        <taxon>asterids</taxon>
        <taxon>lamiids</taxon>
        <taxon>Solanales</taxon>
        <taxon>Solanaceae</taxon>
        <taxon>Solanoideae</taxon>
        <taxon>Solaneae</taxon>
        <taxon>Solanum</taxon>
    </lineage>
</organism>
<evidence type="ECO:0000313" key="2">
    <source>
        <dbReference type="Proteomes" id="UP001234989"/>
    </source>
</evidence>
<sequence length="20" mass="2462">MYVFCSFHQVENHIHMTPQI</sequence>
<dbReference type="Proteomes" id="UP001234989">
    <property type="component" value="Chromosome 5"/>
</dbReference>
<proteinExistence type="predicted"/>
<evidence type="ECO:0000313" key="1">
    <source>
        <dbReference type="EMBL" id="WMV31033.1"/>
    </source>
</evidence>
<gene>
    <name evidence="1" type="ORF">MTR67_024418</name>
</gene>
<dbReference type="EMBL" id="CP133616">
    <property type="protein sequence ID" value="WMV31033.1"/>
    <property type="molecule type" value="Genomic_DNA"/>
</dbReference>
<dbReference type="AlphaFoldDB" id="A0AAF0QXF2"/>
<name>A0AAF0QXF2_SOLVR</name>
<keyword evidence="2" id="KW-1185">Reference proteome</keyword>
<reference evidence="1" key="1">
    <citation type="submission" date="2023-08" db="EMBL/GenBank/DDBJ databases">
        <title>A de novo genome assembly of Solanum verrucosum Schlechtendal, a Mexican diploid species geographically isolated from the other diploid A-genome species in potato relatives.</title>
        <authorList>
            <person name="Hosaka K."/>
        </authorList>
    </citation>
    <scope>NUCLEOTIDE SEQUENCE</scope>
    <source>
        <tissue evidence="1">Young leaves</tissue>
    </source>
</reference>
<protein>
    <submittedName>
        <fullName evidence="1">Uncharacterized protein</fullName>
    </submittedName>
</protein>